<evidence type="ECO:0008006" key="3">
    <source>
        <dbReference type="Google" id="ProtNLM"/>
    </source>
</evidence>
<sequence>MTDPEVPGRDEPPFDADEVTTLRTFLAYQRATFAWKCEGLDAAGLATTVAASSMTLGGMLKHLAFVETQWVVHRMAGDDWPEPWASVDWDADPDWDWNSAADDSPEELWAMWRDAVGLADDIISAVLADRGIEAIARHPRGDGALVSLRWLLVHLIEEYARHNGHADLIREAIDGRVGE</sequence>
<evidence type="ECO:0000313" key="2">
    <source>
        <dbReference type="Proteomes" id="UP001205740"/>
    </source>
</evidence>
<accession>A0ABT1GWX4</accession>
<organism evidence="1 2">
    <name type="scientific">Williamsia serinedens</name>
    <dbReference type="NCBI Taxonomy" id="391736"/>
    <lineage>
        <taxon>Bacteria</taxon>
        <taxon>Bacillati</taxon>
        <taxon>Actinomycetota</taxon>
        <taxon>Actinomycetes</taxon>
        <taxon>Mycobacteriales</taxon>
        <taxon>Nocardiaceae</taxon>
        <taxon>Williamsia</taxon>
    </lineage>
</organism>
<dbReference type="SUPFAM" id="SSF109854">
    <property type="entry name" value="DinB/YfiT-like putative metalloenzymes"/>
    <property type="match status" value="1"/>
</dbReference>
<evidence type="ECO:0000313" key="1">
    <source>
        <dbReference type="EMBL" id="MCP2158890.1"/>
    </source>
</evidence>
<dbReference type="Proteomes" id="UP001205740">
    <property type="component" value="Unassembled WGS sequence"/>
</dbReference>
<reference evidence="1 2" key="1">
    <citation type="submission" date="2022-06" db="EMBL/GenBank/DDBJ databases">
        <title>Genomic Encyclopedia of Archaeal and Bacterial Type Strains, Phase II (KMG-II): from individual species to whole genera.</title>
        <authorList>
            <person name="Goeker M."/>
        </authorList>
    </citation>
    <scope>NUCLEOTIDE SEQUENCE [LARGE SCALE GENOMIC DNA]</scope>
    <source>
        <strain evidence="1 2">DSM 45037</strain>
    </source>
</reference>
<comment type="caution">
    <text evidence="1">The sequence shown here is derived from an EMBL/GenBank/DDBJ whole genome shotgun (WGS) entry which is preliminary data.</text>
</comment>
<name>A0ABT1GWX4_9NOCA</name>
<protein>
    <recommendedName>
        <fullName evidence="3">Mini-circle protein</fullName>
    </recommendedName>
</protein>
<dbReference type="InterPro" id="IPR007061">
    <property type="entry name" value="MST-like"/>
</dbReference>
<dbReference type="Gene3D" id="1.20.120.450">
    <property type="entry name" value="dinb family like domain"/>
    <property type="match status" value="1"/>
</dbReference>
<proteinExistence type="predicted"/>
<dbReference type="InterPro" id="IPR034660">
    <property type="entry name" value="DinB/YfiT-like"/>
</dbReference>
<dbReference type="Pfam" id="PF04978">
    <property type="entry name" value="MST"/>
    <property type="match status" value="1"/>
</dbReference>
<keyword evidence="2" id="KW-1185">Reference proteome</keyword>
<dbReference type="EMBL" id="JAMTCG010000001">
    <property type="protein sequence ID" value="MCP2158890.1"/>
    <property type="molecule type" value="Genomic_DNA"/>
</dbReference>
<gene>
    <name evidence="1" type="ORF">LX12_000054</name>
</gene>
<dbReference type="RefSeq" id="WP_253652525.1">
    <property type="nucleotide sequence ID" value="NZ_BAAAOE010000004.1"/>
</dbReference>